<keyword evidence="2" id="KW-1185">Reference proteome</keyword>
<reference evidence="1" key="1">
    <citation type="submission" date="2021-01" db="EMBL/GenBank/DDBJ databases">
        <authorList>
            <consortium name="Genoscope - CEA"/>
            <person name="William W."/>
        </authorList>
    </citation>
    <scope>NUCLEOTIDE SEQUENCE</scope>
</reference>
<dbReference type="OrthoDB" id="288637at2759"/>
<name>A0A8S1MY85_9CILI</name>
<dbReference type="AlphaFoldDB" id="A0A8S1MY85"/>
<protein>
    <recommendedName>
        <fullName evidence="3">F-box domain-containing protein</fullName>
    </recommendedName>
</protein>
<organism evidence="1 2">
    <name type="scientific">Paramecium sonneborni</name>
    <dbReference type="NCBI Taxonomy" id="65129"/>
    <lineage>
        <taxon>Eukaryota</taxon>
        <taxon>Sar</taxon>
        <taxon>Alveolata</taxon>
        <taxon>Ciliophora</taxon>
        <taxon>Intramacronucleata</taxon>
        <taxon>Oligohymenophorea</taxon>
        <taxon>Peniculida</taxon>
        <taxon>Parameciidae</taxon>
        <taxon>Paramecium</taxon>
    </lineage>
</organism>
<evidence type="ECO:0008006" key="3">
    <source>
        <dbReference type="Google" id="ProtNLM"/>
    </source>
</evidence>
<dbReference type="Proteomes" id="UP000692954">
    <property type="component" value="Unassembled WGS sequence"/>
</dbReference>
<sequence length="783" mass="92961">MGNQSIQNQQKLGNQRQKDSLQINNQQPQIGNIYQNNNFRNLQNQKNQRGILNRLIAEDMPLYSVKLIQYVFNFLNIQEVLQLRLVNKKLKFMVELSSNIYANYLSQLYIRKIQISSFIEYGSDLRFQAAFGEQLLKIELNQDESWFWIYQSFQKSKFIMNKLNRERNLSQNLSDLIVNSLNEPLLPIAILTDDQLKQATTSWFQLYMAQNSDEIDCNIPSDQCLNEQFQQYYEECLNEYQIQNLQHTQLLMEIKWVIVDNFIRDPSTINNVPFLLNLVAHILHMLYLRCLFTRNVLRIIQKGKVQAQILNFYIILWRTYIGIIWRLNIYFEHLFKYVHQIFTHFYKTNIPSYSFITIAGRIWTQVVLKDVQDQTESNETIEQSILQSFNILLSDKRYQFLQVFILDQQQQKQLSHSTKNLIFKDQYFQQISNAINCLLGHLSSALLDISMHELSIHWIGHSKLKVGQPYATLLQNIVKDTHSIYQKASQLFGSNYSLFQEYIQSDSKFLQEIINRWTVQIIILPIGLNYLQEKIKTNLSKLIKNYISNQQQTKKDQESIILTTNQFNLTPDCSLEKQYQRDAFLNLLKQIIKEEMFIKQEQSQQLTEQNQAKYIQNKITEDTSNTKYGDLSKYSMSNRSSQMTEWKSTYSQIQESSIFDQSIQEQALIRQLSNQFDDEIWVQYFNKIKLIEIENQIKIDHRNQEIEWRNKLRKIDLNIPEQFAHILDFNYVPDVEKILSFFDHKQNPGSEQILTSVQTSHFIEINTNGQSFINNLDQQELIQ</sequence>
<dbReference type="EMBL" id="CAJJDN010000049">
    <property type="protein sequence ID" value="CAD8085837.1"/>
    <property type="molecule type" value="Genomic_DNA"/>
</dbReference>
<accession>A0A8S1MY85</accession>
<comment type="caution">
    <text evidence="1">The sequence shown here is derived from an EMBL/GenBank/DDBJ whole genome shotgun (WGS) entry which is preliminary data.</text>
</comment>
<proteinExistence type="predicted"/>
<evidence type="ECO:0000313" key="1">
    <source>
        <dbReference type="EMBL" id="CAD8085837.1"/>
    </source>
</evidence>
<evidence type="ECO:0000313" key="2">
    <source>
        <dbReference type="Proteomes" id="UP000692954"/>
    </source>
</evidence>
<gene>
    <name evidence="1" type="ORF">PSON_ATCC_30995.1.T0490042</name>
</gene>